<evidence type="ECO:0000313" key="2">
    <source>
        <dbReference type="Proteomes" id="UP001198565"/>
    </source>
</evidence>
<sequence>MTATARPRLLIPLYVHPAADPRAWRAVTRHAALVHAVVLNVADGPGGHADPVFADTAAGLRAAGVRLLGYADTGYGRRPLRAVLRDVLRHRAWYGVDGVFLDQVPADAAGVPRLRTLVRAVRLLGARCVVLNHGTHPDPGYARLADLLVTFEGGWDAYREAVVPEWTARHPPDRFCHLVYDVPPAARESAARIARARGAAVHCAVPGRGANPWSSLPVLFDDPAGEG</sequence>
<dbReference type="RefSeq" id="WP_222972981.1">
    <property type="nucleotide sequence ID" value="NZ_JAINVZ010000001.1"/>
</dbReference>
<dbReference type="InterPro" id="IPR021986">
    <property type="entry name" value="Spherulin4"/>
</dbReference>
<organism evidence="1 2">
    <name type="scientific">Streptantibioticus parmotrematis</name>
    <dbReference type="NCBI Taxonomy" id="2873249"/>
    <lineage>
        <taxon>Bacteria</taxon>
        <taxon>Bacillati</taxon>
        <taxon>Actinomycetota</taxon>
        <taxon>Actinomycetes</taxon>
        <taxon>Kitasatosporales</taxon>
        <taxon>Streptomycetaceae</taxon>
        <taxon>Streptantibioticus</taxon>
    </lineage>
</organism>
<gene>
    <name evidence="1" type="ORF">K7472_00855</name>
</gene>
<accession>A0ABS7QLY7</accession>
<proteinExistence type="predicted"/>
<protein>
    <submittedName>
        <fullName evidence="1">Spherulation-specific family 4 protein</fullName>
    </submittedName>
</protein>
<dbReference type="Proteomes" id="UP001198565">
    <property type="component" value="Unassembled WGS sequence"/>
</dbReference>
<dbReference type="Pfam" id="PF12138">
    <property type="entry name" value="Spherulin4"/>
    <property type="match status" value="1"/>
</dbReference>
<comment type="caution">
    <text evidence="1">The sequence shown here is derived from an EMBL/GenBank/DDBJ whole genome shotgun (WGS) entry which is preliminary data.</text>
</comment>
<evidence type="ECO:0000313" key="1">
    <source>
        <dbReference type="EMBL" id="MBY8883395.1"/>
    </source>
</evidence>
<keyword evidence="2" id="KW-1185">Reference proteome</keyword>
<dbReference type="PANTHER" id="PTHR35040">
    <property type="match status" value="1"/>
</dbReference>
<reference evidence="1 2" key="1">
    <citation type="submission" date="2021-08" db="EMBL/GenBank/DDBJ databases">
        <title>Streptomyces sp. PTM05 isolated from lichen.</title>
        <authorList>
            <person name="Somphong A."/>
            <person name="Phongsopitanun W."/>
            <person name="Tanasupawat S."/>
        </authorList>
    </citation>
    <scope>NUCLEOTIDE SEQUENCE [LARGE SCALE GENOMIC DNA]</scope>
    <source>
        <strain evidence="1 2">Ptm05</strain>
    </source>
</reference>
<dbReference type="EMBL" id="JAINVZ010000001">
    <property type="protein sequence ID" value="MBY8883395.1"/>
    <property type="molecule type" value="Genomic_DNA"/>
</dbReference>
<dbReference type="PANTHER" id="PTHR35040:SF9">
    <property type="entry name" value="4-LIKE CELL SURFACE PROTEIN, PUTATIVE (AFU_ORTHOLOGUE AFUA_4G14080)-RELATED"/>
    <property type="match status" value="1"/>
</dbReference>
<name>A0ABS7QLY7_9ACTN</name>